<sequence length="32" mass="3771">MNKIPVECYSDRLDRFLNNFASELSIPQKKTL</sequence>
<comment type="caution">
    <text evidence="1">The sequence shown here is derived from an EMBL/GenBank/DDBJ whole genome shotgun (WGS) entry which is preliminary data.</text>
</comment>
<feature type="non-terminal residue" evidence="1">
    <location>
        <position position="1"/>
    </location>
</feature>
<name>A0A0F8YF15_9ZZZZ</name>
<protein>
    <submittedName>
        <fullName evidence="1">Uncharacterized protein</fullName>
    </submittedName>
</protein>
<reference evidence="1" key="1">
    <citation type="journal article" date="2015" name="Nature">
        <title>Complex archaea that bridge the gap between prokaryotes and eukaryotes.</title>
        <authorList>
            <person name="Spang A."/>
            <person name="Saw J.H."/>
            <person name="Jorgensen S.L."/>
            <person name="Zaremba-Niedzwiedzka K."/>
            <person name="Martijn J."/>
            <person name="Lind A.E."/>
            <person name="van Eijk R."/>
            <person name="Schleper C."/>
            <person name="Guy L."/>
            <person name="Ettema T.J."/>
        </authorList>
    </citation>
    <scope>NUCLEOTIDE SEQUENCE</scope>
</reference>
<gene>
    <name evidence="1" type="ORF">LCGC14_3101820</name>
</gene>
<accession>A0A0F8YF15</accession>
<organism evidence="1">
    <name type="scientific">marine sediment metagenome</name>
    <dbReference type="NCBI Taxonomy" id="412755"/>
    <lineage>
        <taxon>unclassified sequences</taxon>
        <taxon>metagenomes</taxon>
        <taxon>ecological metagenomes</taxon>
    </lineage>
</organism>
<dbReference type="AlphaFoldDB" id="A0A0F8YF15"/>
<dbReference type="EMBL" id="LAZR01066863">
    <property type="protein sequence ID" value="KKK52744.1"/>
    <property type="molecule type" value="Genomic_DNA"/>
</dbReference>
<evidence type="ECO:0000313" key="1">
    <source>
        <dbReference type="EMBL" id="KKK52744.1"/>
    </source>
</evidence>
<proteinExistence type="predicted"/>